<dbReference type="OrthoDB" id="2384350at2759"/>
<gene>
    <name evidence="2" type="primary">jg3007</name>
    <name evidence="2" type="ORF">PAEG_LOCUS1577</name>
</gene>
<organism evidence="2 3">
    <name type="scientific">Pararge aegeria aegeria</name>
    <dbReference type="NCBI Taxonomy" id="348720"/>
    <lineage>
        <taxon>Eukaryota</taxon>
        <taxon>Metazoa</taxon>
        <taxon>Ecdysozoa</taxon>
        <taxon>Arthropoda</taxon>
        <taxon>Hexapoda</taxon>
        <taxon>Insecta</taxon>
        <taxon>Pterygota</taxon>
        <taxon>Neoptera</taxon>
        <taxon>Endopterygota</taxon>
        <taxon>Lepidoptera</taxon>
        <taxon>Glossata</taxon>
        <taxon>Ditrysia</taxon>
        <taxon>Papilionoidea</taxon>
        <taxon>Nymphalidae</taxon>
        <taxon>Satyrinae</taxon>
        <taxon>Satyrini</taxon>
        <taxon>Parargina</taxon>
        <taxon>Pararge</taxon>
    </lineage>
</organism>
<dbReference type="AlphaFoldDB" id="A0A8S4QG33"/>
<evidence type="ECO:0000313" key="2">
    <source>
        <dbReference type="EMBL" id="CAH2209177.1"/>
    </source>
</evidence>
<accession>A0A8S4QG33</accession>
<keyword evidence="3" id="KW-1185">Reference proteome</keyword>
<dbReference type="InterPro" id="IPR036420">
    <property type="entry name" value="BRCT_dom_sf"/>
</dbReference>
<sequence>EISEVLRGVVILVDVGAETRALALRAALTALGASVVPSWSPLVTHLVWTQGGCRSIRAKARAFACQLVSPLWVEACAAEGRKLPERIFPAPTRPSDLPSPATLRRFLVCFRKLIGWCGWVYICRLEVFMYIIQQ</sequence>
<feature type="domain" description="BRCT" evidence="1">
    <location>
        <begin position="1"/>
        <end position="90"/>
    </location>
</feature>
<comment type="caution">
    <text evidence="2">The sequence shown here is derived from an EMBL/GenBank/DDBJ whole genome shotgun (WGS) entry which is preliminary data.</text>
</comment>
<reference evidence="2" key="1">
    <citation type="submission" date="2022-03" db="EMBL/GenBank/DDBJ databases">
        <authorList>
            <person name="Lindestad O."/>
        </authorList>
    </citation>
    <scope>NUCLEOTIDE SEQUENCE</scope>
</reference>
<dbReference type="Proteomes" id="UP000838756">
    <property type="component" value="Unassembled WGS sequence"/>
</dbReference>
<protein>
    <submittedName>
        <fullName evidence="2">Jg3007 protein</fullName>
    </submittedName>
</protein>
<evidence type="ECO:0000313" key="3">
    <source>
        <dbReference type="Proteomes" id="UP000838756"/>
    </source>
</evidence>
<dbReference type="Gene3D" id="3.40.50.10190">
    <property type="entry name" value="BRCT domain"/>
    <property type="match status" value="1"/>
</dbReference>
<dbReference type="PROSITE" id="PS50172">
    <property type="entry name" value="BRCT"/>
    <property type="match status" value="1"/>
</dbReference>
<dbReference type="EMBL" id="CAKXAJ010005626">
    <property type="protein sequence ID" value="CAH2209177.1"/>
    <property type="molecule type" value="Genomic_DNA"/>
</dbReference>
<dbReference type="InterPro" id="IPR001357">
    <property type="entry name" value="BRCT_dom"/>
</dbReference>
<name>A0A8S4QG33_9NEOP</name>
<evidence type="ECO:0000259" key="1">
    <source>
        <dbReference type="PROSITE" id="PS50172"/>
    </source>
</evidence>
<feature type="non-terminal residue" evidence="2">
    <location>
        <position position="1"/>
    </location>
</feature>
<dbReference type="SUPFAM" id="SSF52113">
    <property type="entry name" value="BRCT domain"/>
    <property type="match status" value="1"/>
</dbReference>
<proteinExistence type="predicted"/>